<gene>
    <name evidence="2" type="ORF">HJG63_009702</name>
</gene>
<dbReference type="AlphaFoldDB" id="A0A7J8BFI1"/>
<feature type="compositionally biased region" description="Polar residues" evidence="1">
    <location>
        <begin position="159"/>
        <end position="176"/>
    </location>
</feature>
<name>A0A7J8BFI1_ROUAE</name>
<evidence type="ECO:0000256" key="1">
    <source>
        <dbReference type="SAM" id="MobiDB-lite"/>
    </source>
</evidence>
<organism evidence="2 3">
    <name type="scientific">Rousettus aegyptiacus</name>
    <name type="common">Egyptian fruit bat</name>
    <name type="synonym">Pteropus aegyptiacus</name>
    <dbReference type="NCBI Taxonomy" id="9407"/>
    <lineage>
        <taxon>Eukaryota</taxon>
        <taxon>Metazoa</taxon>
        <taxon>Chordata</taxon>
        <taxon>Craniata</taxon>
        <taxon>Vertebrata</taxon>
        <taxon>Euteleostomi</taxon>
        <taxon>Mammalia</taxon>
        <taxon>Eutheria</taxon>
        <taxon>Laurasiatheria</taxon>
        <taxon>Chiroptera</taxon>
        <taxon>Yinpterochiroptera</taxon>
        <taxon>Pteropodoidea</taxon>
        <taxon>Pteropodidae</taxon>
        <taxon>Rousettinae</taxon>
        <taxon>Rousettus</taxon>
    </lineage>
</organism>
<feature type="region of interest" description="Disordered" evidence="1">
    <location>
        <begin position="128"/>
        <end position="187"/>
    </location>
</feature>
<evidence type="ECO:0000313" key="2">
    <source>
        <dbReference type="EMBL" id="KAF6397030.1"/>
    </source>
</evidence>
<accession>A0A7J8BFI1</accession>
<protein>
    <submittedName>
        <fullName evidence="2">Uncharacterized protein</fullName>
    </submittedName>
</protein>
<sequence>MNLHRYQVLGHGHIFWGPPFNNPRPSLLWGRSGSVWNKEGPPSLANSRSSPGVTLAKNELIGKDIGWFVELTRSQIQKNGQGVTKGGGRLGAQSRPLSPVRVPGQVLVPAPLPRLGVVSNCPFLPPETRPQARASPGLSLGHKRASRTVCLPSRPHTPSPNQGGHANVLRQKSTDTFYGDSPAPSPE</sequence>
<dbReference type="EMBL" id="JACASE010000017">
    <property type="protein sequence ID" value="KAF6397030.1"/>
    <property type="molecule type" value="Genomic_DNA"/>
</dbReference>
<proteinExistence type="predicted"/>
<reference evidence="2 3" key="1">
    <citation type="journal article" date="2020" name="Nature">
        <title>Six reference-quality genomes reveal evolution of bat adaptations.</title>
        <authorList>
            <person name="Jebb D."/>
            <person name="Huang Z."/>
            <person name="Pippel M."/>
            <person name="Hughes G.M."/>
            <person name="Lavrichenko K."/>
            <person name="Devanna P."/>
            <person name="Winkler S."/>
            <person name="Jermiin L.S."/>
            <person name="Skirmuntt E.C."/>
            <person name="Katzourakis A."/>
            <person name="Burkitt-Gray L."/>
            <person name="Ray D.A."/>
            <person name="Sullivan K.A.M."/>
            <person name="Roscito J.G."/>
            <person name="Kirilenko B.M."/>
            <person name="Davalos L.M."/>
            <person name="Corthals A.P."/>
            <person name="Power M.L."/>
            <person name="Jones G."/>
            <person name="Ransome R.D."/>
            <person name="Dechmann D.K.N."/>
            <person name="Locatelli A.G."/>
            <person name="Puechmaille S.J."/>
            <person name="Fedrigo O."/>
            <person name="Jarvis E.D."/>
            <person name="Hiller M."/>
            <person name="Vernes S.C."/>
            <person name="Myers E.W."/>
            <person name="Teeling E.C."/>
        </authorList>
    </citation>
    <scope>NUCLEOTIDE SEQUENCE [LARGE SCALE GENOMIC DNA]</scope>
    <source>
        <strain evidence="2">MRouAeg1</strain>
        <tissue evidence="2">Muscle</tissue>
    </source>
</reference>
<comment type="caution">
    <text evidence="2">The sequence shown here is derived from an EMBL/GenBank/DDBJ whole genome shotgun (WGS) entry which is preliminary data.</text>
</comment>
<keyword evidence="3" id="KW-1185">Reference proteome</keyword>
<dbReference type="Proteomes" id="UP000593571">
    <property type="component" value="Unassembled WGS sequence"/>
</dbReference>
<evidence type="ECO:0000313" key="3">
    <source>
        <dbReference type="Proteomes" id="UP000593571"/>
    </source>
</evidence>